<name>A0ABQ5IY13_9ASTR</name>
<proteinExistence type="predicted"/>
<dbReference type="Proteomes" id="UP001151760">
    <property type="component" value="Unassembled WGS sequence"/>
</dbReference>
<reference evidence="1" key="2">
    <citation type="submission" date="2022-01" db="EMBL/GenBank/DDBJ databases">
        <authorList>
            <person name="Yamashiro T."/>
            <person name="Shiraishi A."/>
            <person name="Satake H."/>
            <person name="Nakayama K."/>
        </authorList>
    </citation>
    <scope>NUCLEOTIDE SEQUENCE</scope>
</reference>
<sequence>MQLTPGGGYAVGLLGGPDVGDPVVPGKRLKGTNWQWDGECLLSSTQFLETEFEMVLFEAIVISCWAGHDGAMVFIDPGAGFSLNVEGANVCESSMQAYGVYEESTRAKGGFGWAGRGYTKEFTEIFARELGEEVWPANVFCFWSVVTGLQDMAMVISHNMFRLEESCFEVGGKTIVLTSTVVSASQRIGHRQTDRETTYVLLPHIGAVDDRTCSLAYFKLGNIWECYFETDRSLKGRRMPIIGVGGVSAVPLSQALKPRVLNALFKALLEQAHQIVTFIVSMDFLVFGCNPLSTGISRIANDKSNITFCTKLPNVLTVILGITEEPQIHVQKGDIPVFCR</sequence>
<keyword evidence="2" id="KW-1185">Reference proteome</keyword>
<evidence type="ECO:0000313" key="1">
    <source>
        <dbReference type="EMBL" id="GJU04615.1"/>
    </source>
</evidence>
<reference evidence="1" key="1">
    <citation type="journal article" date="2022" name="Int. J. Mol. Sci.">
        <title>Draft Genome of Tanacetum Coccineum: Genomic Comparison of Closely Related Tanacetum-Family Plants.</title>
        <authorList>
            <person name="Yamashiro T."/>
            <person name="Shiraishi A."/>
            <person name="Nakayama K."/>
            <person name="Satake H."/>
        </authorList>
    </citation>
    <scope>NUCLEOTIDE SEQUENCE</scope>
</reference>
<organism evidence="1 2">
    <name type="scientific">Tanacetum coccineum</name>
    <dbReference type="NCBI Taxonomy" id="301880"/>
    <lineage>
        <taxon>Eukaryota</taxon>
        <taxon>Viridiplantae</taxon>
        <taxon>Streptophyta</taxon>
        <taxon>Embryophyta</taxon>
        <taxon>Tracheophyta</taxon>
        <taxon>Spermatophyta</taxon>
        <taxon>Magnoliopsida</taxon>
        <taxon>eudicotyledons</taxon>
        <taxon>Gunneridae</taxon>
        <taxon>Pentapetalae</taxon>
        <taxon>asterids</taxon>
        <taxon>campanulids</taxon>
        <taxon>Asterales</taxon>
        <taxon>Asteraceae</taxon>
        <taxon>Asteroideae</taxon>
        <taxon>Anthemideae</taxon>
        <taxon>Anthemidinae</taxon>
        <taxon>Tanacetum</taxon>
    </lineage>
</organism>
<accession>A0ABQ5IY13</accession>
<comment type="caution">
    <text evidence="1">The sequence shown here is derived from an EMBL/GenBank/DDBJ whole genome shotgun (WGS) entry which is preliminary data.</text>
</comment>
<dbReference type="EMBL" id="BQNB010021267">
    <property type="protein sequence ID" value="GJU04615.1"/>
    <property type="molecule type" value="Genomic_DNA"/>
</dbReference>
<gene>
    <name evidence="1" type="ORF">Tco_1121045</name>
</gene>
<evidence type="ECO:0000313" key="2">
    <source>
        <dbReference type="Proteomes" id="UP001151760"/>
    </source>
</evidence>
<protein>
    <submittedName>
        <fullName evidence="1">Uncharacterized protein</fullName>
    </submittedName>
</protein>